<keyword evidence="1" id="KW-1133">Transmembrane helix</keyword>
<dbReference type="PANTHER" id="PTHR37299:SF1">
    <property type="entry name" value="STAGE 0 SPORULATION PROTEIN A HOMOLOG"/>
    <property type="match status" value="1"/>
</dbReference>
<dbReference type="Pfam" id="PF04397">
    <property type="entry name" value="LytTR"/>
    <property type="match status" value="1"/>
</dbReference>
<feature type="transmembrane region" description="Helical" evidence="1">
    <location>
        <begin position="95"/>
        <end position="115"/>
    </location>
</feature>
<dbReference type="GO" id="GO:0003677">
    <property type="term" value="F:DNA binding"/>
    <property type="evidence" value="ECO:0007669"/>
    <property type="project" value="InterPro"/>
</dbReference>
<evidence type="ECO:0000259" key="2">
    <source>
        <dbReference type="PROSITE" id="PS50930"/>
    </source>
</evidence>
<dbReference type="Gene3D" id="2.40.50.1020">
    <property type="entry name" value="LytTr DNA-binding domain"/>
    <property type="match status" value="1"/>
</dbReference>
<evidence type="ECO:0000256" key="1">
    <source>
        <dbReference type="SAM" id="Phobius"/>
    </source>
</evidence>
<feature type="transmembrane region" description="Helical" evidence="1">
    <location>
        <begin position="55"/>
        <end position="75"/>
    </location>
</feature>
<keyword evidence="1" id="KW-0812">Transmembrane</keyword>
<dbReference type="Proteomes" id="UP000253141">
    <property type="component" value="Unassembled WGS sequence"/>
</dbReference>
<accession>A0A369IAD8</accession>
<evidence type="ECO:0000313" key="4">
    <source>
        <dbReference type="Proteomes" id="UP000253141"/>
    </source>
</evidence>
<dbReference type="InterPro" id="IPR007492">
    <property type="entry name" value="LytTR_DNA-bd_dom"/>
</dbReference>
<reference evidence="3 4" key="1">
    <citation type="submission" date="2018-07" db="EMBL/GenBank/DDBJ databases">
        <title>Genome analysis of Runella aurantiaca.</title>
        <authorList>
            <person name="Yang X."/>
        </authorList>
    </citation>
    <scope>NUCLEOTIDE SEQUENCE [LARGE SCALE GENOMIC DNA]</scope>
    <source>
        <strain evidence="3 4">YX9</strain>
    </source>
</reference>
<dbReference type="AlphaFoldDB" id="A0A369IAD8"/>
<keyword evidence="1" id="KW-0472">Membrane</keyword>
<protein>
    <submittedName>
        <fullName evidence="3">LytTR family transcriptional regulator</fullName>
    </submittedName>
</protein>
<evidence type="ECO:0000313" key="3">
    <source>
        <dbReference type="EMBL" id="RDB05992.1"/>
    </source>
</evidence>
<proteinExistence type="predicted"/>
<feature type="transmembrane region" description="Helical" evidence="1">
    <location>
        <begin position="127"/>
        <end position="152"/>
    </location>
</feature>
<dbReference type="PROSITE" id="PS50930">
    <property type="entry name" value="HTH_LYTTR"/>
    <property type="match status" value="1"/>
</dbReference>
<gene>
    <name evidence="3" type="ORF">DVG78_11335</name>
</gene>
<dbReference type="SMART" id="SM00850">
    <property type="entry name" value="LytTR"/>
    <property type="match status" value="1"/>
</dbReference>
<name>A0A369IAD8_9BACT</name>
<comment type="caution">
    <text evidence="3">The sequence shown here is derived from an EMBL/GenBank/DDBJ whole genome shotgun (WGS) entry which is preliminary data.</text>
</comment>
<dbReference type="GO" id="GO:0000156">
    <property type="term" value="F:phosphorelay response regulator activity"/>
    <property type="evidence" value="ECO:0007669"/>
    <property type="project" value="InterPro"/>
</dbReference>
<dbReference type="EMBL" id="QPIW01000007">
    <property type="protein sequence ID" value="RDB05992.1"/>
    <property type="molecule type" value="Genomic_DNA"/>
</dbReference>
<sequence>MLQKLNNWLLQPHIAYTPSWHNTPVVIGVSIFIFLFLCIFEPFQLSTITDPSFRIRLILGYTLIAPLCVHFMIEVLDRVFLNVYHEKRWTAASEIIFIMGLILIFAIGNFANSVLPNSGKISATVGGFVSILFYMGVISFFLAGAFVGFRYYRFKWNDGHPAQVGVEEALAYPASSEIVSKMSVEESILTLVAENGKDKLTILPQHLCYIEADDNYVTVVFQEEQKIRKELLRSSLGRIESQIRASHIRRCHRSYMVNLQKVYRVSGNAQGYKLHLWQVAEPLPVSRGYAKQVILSA</sequence>
<dbReference type="PANTHER" id="PTHR37299">
    <property type="entry name" value="TRANSCRIPTIONAL REGULATOR-RELATED"/>
    <property type="match status" value="1"/>
</dbReference>
<feature type="transmembrane region" description="Helical" evidence="1">
    <location>
        <begin position="20"/>
        <end position="43"/>
    </location>
</feature>
<keyword evidence="4" id="KW-1185">Reference proteome</keyword>
<feature type="domain" description="HTH LytTR-type" evidence="2">
    <location>
        <begin position="209"/>
        <end position="297"/>
    </location>
</feature>
<organism evidence="3 4">
    <name type="scientific">Runella aurantiaca</name>
    <dbReference type="NCBI Taxonomy" id="2282308"/>
    <lineage>
        <taxon>Bacteria</taxon>
        <taxon>Pseudomonadati</taxon>
        <taxon>Bacteroidota</taxon>
        <taxon>Cytophagia</taxon>
        <taxon>Cytophagales</taxon>
        <taxon>Spirosomataceae</taxon>
        <taxon>Runella</taxon>
    </lineage>
</organism>
<dbReference type="InterPro" id="IPR046947">
    <property type="entry name" value="LytR-like"/>
</dbReference>